<evidence type="ECO:0000313" key="2">
    <source>
        <dbReference type="Proteomes" id="UP000283269"/>
    </source>
</evidence>
<keyword evidence="2" id="KW-1185">Reference proteome</keyword>
<comment type="caution">
    <text evidence="1">The sequence shown here is derived from an EMBL/GenBank/DDBJ whole genome shotgun (WGS) entry which is preliminary data.</text>
</comment>
<proteinExistence type="predicted"/>
<sequence>MATVSTNISSLPYTKMHALDVSFDSLFEASKAAGEPFLFETTLKYLHWLSALAWKQTKILNGVVPYLIHRFMTESGIMKRKGTSGGHDWRTGASKARRRGRVAFLAAGKRTFTTHAHILTSLNR</sequence>
<dbReference type="InParanoid" id="A0A409WH70"/>
<dbReference type="AlphaFoldDB" id="A0A409WH70"/>
<reference evidence="1 2" key="1">
    <citation type="journal article" date="2018" name="Evol. Lett.">
        <title>Horizontal gene cluster transfer increased hallucinogenic mushroom diversity.</title>
        <authorList>
            <person name="Reynolds H.T."/>
            <person name="Vijayakumar V."/>
            <person name="Gluck-Thaler E."/>
            <person name="Korotkin H.B."/>
            <person name="Matheny P.B."/>
            <person name="Slot J.C."/>
        </authorList>
    </citation>
    <scope>NUCLEOTIDE SEQUENCE [LARGE SCALE GENOMIC DNA]</scope>
    <source>
        <strain evidence="1 2">2631</strain>
    </source>
</reference>
<dbReference type="Proteomes" id="UP000283269">
    <property type="component" value="Unassembled WGS sequence"/>
</dbReference>
<evidence type="ECO:0000313" key="1">
    <source>
        <dbReference type="EMBL" id="PPQ77780.1"/>
    </source>
</evidence>
<gene>
    <name evidence="1" type="ORF">CVT25_011215</name>
</gene>
<protein>
    <submittedName>
        <fullName evidence="1">Uncharacterized protein</fullName>
    </submittedName>
</protein>
<organism evidence="1 2">
    <name type="scientific">Psilocybe cyanescens</name>
    <dbReference type="NCBI Taxonomy" id="93625"/>
    <lineage>
        <taxon>Eukaryota</taxon>
        <taxon>Fungi</taxon>
        <taxon>Dikarya</taxon>
        <taxon>Basidiomycota</taxon>
        <taxon>Agaricomycotina</taxon>
        <taxon>Agaricomycetes</taxon>
        <taxon>Agaricomycetidae</taxon>
        <taxon>Agaricales</taxon>
        <taxon>Agaricineae</taxon>
        <taxon>Strophariaceae</taxon>
        <taxon>Psilocybe</taxon>
    </lineage>
</organism>
<accession>A0A409WH70</accession>
<name>A0A409WH70_PSICY</name>
<dbReference type="EMBL" id="NHYD01003434">
    <property type="protein sequence ID" value="PPQ77780.1"/>
    <property type="molecule type" value="Genomic_DNA"/>
</dbReference>